<organism evidence="1 2">
    <name type="scientific">Allacma fusca</name>
    <dbReference type="NCBI Taxonomy" id="39272"/>
    <lineage>
        <taxon>Eukaryota</taxon>
        <taxon>Metazoa</taxon>
        <taxon>Ecdysozoa</taxon>
        <taxon>Arthropoda</taxon>
        <taxon>Hexapoda</taxon>
        <taxon>Collembola</taxon>
        <taxon>Symphypleona</taxon>
        <taxon>Sminthuridae</taxon>
        <taxon>Allacma</taxon>
    </lineage>
</organism>
<protein>
    <submittedName>
        <fullName evidence="1">Uncharacterized protein</fullName>
    </submittedName>
</protein>
<keyword evidence="2" id="KW-1185">Reference proteome</keyword>
<dbReference type="Proteomes" id="UP000708208">
    <property type="component" value="Unassembled WGS sequence"/>
</dbReference>
<reference evidence="1" key="1">
    <citation type="submission" date="2021-06" db="EMBL/GenBank/DDBJ databases">
        <authorList>
            <person name="Hodson N. C."/>
            <person name="Mongue J. A."/>
            <person name="Jaron S. K."/>
        </authorList>
    </citation>
    <scope>NUCLEOTIDE SEQUENCE</scope>
</reference>
<feature type="non-terminal residue" evidence="1">
    <location>
        <position position="1"/>
    </location>
</feature>
<evidence type="ECO:0000313" key="2">
    <source>
        <dbReference type="Proteomes" id="UP000708208"/>
    </source>
</evidence>
<sequence length="54" mass="6087">SRKGTSFPEQDYNREASPVAEIHSPRLVTSIPFGISVSFLVQFVRVNKTLGEYM</sequence>
<dbReference type="AlphaFoldDB" id="A0A8J2P5S9"/>
<name>A0A8J2P5S9_9HEXA</name>
<evidence type="ECO:0000313" key="1">
    <source>
        <dbReference type="EMBL" id="CAG7725480.1"/>
    </source>
</evidence>
<dbReference type="EMBL" id="CAJVCH010122604">
    <property type="protein sequence ID" value="CAG7725480.1"/>
    <property type="molecule type" value="Genomic_DNA"/>
</dbReference>
<comment type="caution">
    <text evidence="1">The sequence shown here is derived from an EMBL/GenBank/DDBJ whole genome shotgun (WGS) entry which is preliminary data.</text>
</comment>
<accession>A0A8J2P5S9</accession>
<proteinExistence type="predicted"/>
<gene>
    <name evidence="1" type="ORF">AFUS01_LOCUS14435</name>
</gene>